<dbReference type="Proteomes" id="UP001190700">
    <property type="component" value="Unassembled WGS sequence"/>
</dbReference>
<protein>
    <submittedName>
        <fullName evidence="2">Uncharacterized protein</fullName>
    </submittedName>
</protein>
<proteinExistence type="predicted"/>
<dbReference type="AlphaFoldDB" id="A0AAE0BEH9"/>
<evidence type="ECO:0000313" key="3">
    <source>
        <dbReference type="Proteomes" id="UP001190700"/>
    </source>
</evidence>
<evidence type="ECO:0000256" key="1">
    <source>
        <dbReference type="SAM" id="MobiDB-lite"/>
    </source>
</evidence>
<feature type="compositionally biased region" description="Basic and acidic residues" evidence="1">
    <location>
        <begin position="455"/>
        <end position="477"/>
    </location>
</feature>
<comment type="caution">
    <text evidence="2">The sequence shown here is derived from an EMBL/GenBank/DDBJ whole genome shotgun (WGS) entry which is preliminary data.</text>
</comment>
<name>A0AAE0BEH9_9CHLO</name>
<reference evidence="2 3" key="1">
    <citation type="journal article" date="2015" name="Genome Biol. Evol.">
        <title>Comparative Genomics of a Bacterivorous Green Alga Reveals Evolutionary Causalities and Consequences of Phago-Mixotrophic Mode of Nutrition.</title>
        <authorList>
            <person name="Burns J.A."/>
            <person name="Paasch A."/>
            <person name="Narechania A."/>
            <person name="Kim E."/>
        </authorList>
    </citation>
    <scope>NUCLEOTIDE SEQUENCE [LARGE SCALE GENOMIC DNA]</scope>
    <source>
        <strain evidence="2 3">PLY_AMNH</strain>
    </source>
</reference>
<feature type="region of interest" description="Disordered" evidence="1">
    <location>
        <begin position="434"/>
        <end position="513"/>
    </location>
</feature>
<keyword evidence="3" id="KW-1185">Reference proteome</keyword>
<organism evidence="2 3">
    <name type="scientific">Cymbomonas tetramitiformis</name>
    <dbReference type="NCBI Taxonomy" id="36881"/>
    <lineage>
        <taxon>Eukaryota</taxon>
        <taxon>Viridiplantae</taxon>
        <taxon>Chlorophyta</taxon>
        <taxon>Pyramimonadophyceae</taxon>
        <taxon>Pyramimonadales</taxon>
        <taxon>Pyramimonadaceae</taxon>
        <taxon>Cymbomonas</taxon>
    </lineage>
</organism>
<feature type="compositionally biased region" description="Acidic residues" evidence="1">
    <location>
        <begin position="501"/>
        <end position="513"/>
    </location>
</feature>
<gene>
    <name evidence="2" type="ORF">CYMTET_55060</name>
</gene>
<dbReference type="EMBL" id="LGRX02035483">
    <property type="protein sequence ID" value="KAK3234509.1"/>
    <property type="molecule type" value="Genomic_DNA"/>
</dbReference>
<accession>A0AAE0BEH9</accession>
<sequence>MSAVINEDSKLKKQRPDTKADNALEASVLAMQRFAPADHHKKVRQKWYTTFRSISKEFVEREVFDCKWSTSCNVRGRRGSPPLLEKTANKSHLETSCVYRNREVPTYAFCKTLDAHQDTVNVLKLNVSVEFDSLYRGFANDSVYIKKVQVSYPELDVALPPSLFPEKTHFTMCDFEVDECESGTGTPISGVPLAWPLSSQFLHDDSDTDFYDNEFTTTPFDALVAFLGYLMTRRDDSEFLNTTGVRIEDVVESIGLLSRVRVTLSDATVKISLGELFVHKNLDPKHDAVQGNAFSSAPKSLGKVHAASFVHAYNDVQGVPMLMDLVLWNEHQQDIFRTSCIPLDTQGNGLVKTRSLISYPRLRHLNRMYVAGDDADKRKAEDVAHALFAYRRSVDIEDSFFGDDYRQADDPLRRCQIRHFYLNISRRCGYDSTVPEASGAASSSSSEIMDSDSSGDDRESRRRLELEHSVRYAHESNSDSESDSQELQRRIALERAIYGSESDDAESEDDRPL</sequence>
<feature type="compositionally biased region" description="Low complexity" evidence="1">
    <location>
        <begin position="436"/>
        <end position="448"/>
    </location>
</feature>
<evidence type="ECO:0000313" key="2">
    <source>
        <dbReference type="EMBL" id="KAK3234509.1"/>
    </source>
</evidence>